<keyword evidence="3" id="KW-1185">Reference proteome</keyword>
<keyword evidence="1" id="KW-0472">Membrane</keyword>
<dbReference type="Proteomes" id="UP000030416">
    <property type="component" value="Unassembled WGS sequence"/>
</dbReference>
<evidence type="ECO:0000313" key="2">
    <source>
        <dbReference type="EMBL" id="KGR78024.1"/>
    </source>
</evidence>
<feature type="transmembrane region" description="Helical" evidence="1">
    <location>
        <begin position="6"/>
        <end position="31"/>
    </location>
</feature>
<sequence length="91" mass="10272">MENDVLMFIMVILVQLIFASLMLGIFTSYFVNSRKKGFVFLTIYLLLTINSLYSGYQYSAIVGTSIVLINIGLGIVSYFVIRKRLTNVSDS</sequence>
<dbReference type="EMBL" id="JPVN01000014">
    <property type="protein sequence ID" value="KGR78024.1"/>
    <property type="molecule type" value="Genomic_DNA"/>
</dbReference>
<protein>
    <submittedName>
        <fullName evidence="2">Uncharacterized protein</fullName>
    </submittedName>
</protein>
<keyword evidence="1" id="KW-0812">Transmembrane</keyword>
<proteinExistence type="predicted"/>
<organism evidence="2 3">
    <name type="scientific">Ureibacillus manganicus DSM 26584</name>
    <dbReference type="NCBI Taxonomy" id="1384049"/>
    <lineage>
        <taxon>Bacteria</taxon>
        <taxon>Bacillati</taxon>
        <taxon>Bacillota</taxon>
        <taxon>Bacilli</taxon>
        <taxon>Bacillales</taxon>
        <taxon>Caryophanaceae</taxon>
        <taxon>Ureibacillus</taxon>
    </lineage>
</organism>
<comment type="caution">
    <text evidence="2">The sequence shown here is derived from an EMBL/GenBank/DDBJ whole genome shotgun (WGS) entry which is preliminary data.</text>
</comment>
<keyword evidence="1" id="KW-1133">Transmembrane helix</keyword>
<reference evidence="2 3" key="1">
    <citation type="submission" date="2014-02" db="EMBL/GenBank/DDBJ databases">
        <title>Draft genome sequence of Lysinibacillus manganicus DSM 26584T.</title>
        <authorList>
            <person name="Zhang F."/>
            <person name="Wang G."/>
            <person name="Zhang L."/>
        </authorList>
    </citation>
    <scope>NUCLEOTIDE SEQUENCE [LARGE SCALE GENOMIC DNA]</scope>
    <source>
        <strain evidence="2 3">DSM 26584</strain>
    </source>
</reference>
<dbReference type="AlphaFoldDB" id="A0A0A3HZY0"/>
<evidence type="ECO:0000256" key="1">
    <source>
        <dbReference type="SAM" id="Phobius"/>
    </source>
</evidence>
<evidence type="ECO:0000313" key="3">
    <source>
        <dbReference type="Proteomes" id="UP000030416"/>
    </source>
</evidence>
<name>A0A0A3HZY0_9BACL</name>
<feature type="transmembrane region" description="Helical" evidence="1">
    <location>
        <begin position="62"/>
        <end position="81"/>
    </location>
</feature>
<accession>A0A0A3HZY0</accession>
<gene>
    <name evidence="2" type="ORF">CD29_12775</name>
</gene>
<dbReference type="eggNOG" id="ENOG5030C17">
    <property type="taxonomic scope" value="Bacteria"/>
</dbReference>
<feature type="transmembrane region" description="Helical" evidence="1">
    <location>
        <begin position="38"/>
        <end position="56"/>
    </location>
</feature>